<dbReference type="OrthoDB" id="5242900at2"/>
<evidence type="ECO:0000313" key="3">
    <source>
        <dbReference type="Proteomes" id="UP000199700"/>
    </source>
</evidence>
<reference evidence="2" key="1">
    <citation type="submission" date="2016-10" db="EMBL/GenBank/DDBJ databases">
        <authorList>
            <person name="Varghese N."/>
            <person name="Submissions S."/>
        </authorList>
    </citation>
    <scope>NUCLEOTIDE SEQUENCE [LARGE SCALE GENOMIC DNA]</scope>
    <source>
        <strain evidence="2">DSM 22082</strain>
    </source>
</reference>
<dbReference type="Proteomes" id="UP000199700">
    <property type="component" value="Chromosome"/>
</dbReference>
<feature type="region of interest" description="Disordered" evidence="1">
    <location>
        <begin position="170"/>
        <end position="192"/>
    </location>
</feature>
<dbReference type="STRING" id="629680.SAMN04489751_0292"/>
<dbReference type="EMBL" id="LT629739">
    <property type="protein sequence ID" value="SDR74172.1"/>
    <property type="molecule type" value="Genomic_DNA"/>
</dbReference>
<dbReference type="GO" id="GO:0016757">
    <property type="term" value="F:glycosyltransferase activity"/>
    <property type="evidence" value="ECO:0007669"/>
    <property type="project" value="UniProtKB-KW"/>
</dbReference>
<dbReference type="AlphaFoldDB" id="A0A1H1LIP2"/>
<evidence type="ECO:0000313" key="2">
    <source>
        <dbReference type="EMBL" id="SDR74172.1"/>
    </source>
</evidence>
<proteinExistence type="predicted"/>
<dbReference type="InterPro" id="IPR051910">
    <property type="entry name" value="ComF/GntX_DNA_util-trans"/>
</dbReference>
<accession>A0A1H1LIP2</accession>
<name>A0A1H1LIP2_BRESA</name>
<evidence type="ECO:0000256" key="1">
    <source>
        <dbReference type="SAM" id="MobiDB-lite"/>
    </source>
</evidence>
<dbReference type="RefSeq" id="WP_092102276.1">
    <property type="nucleotide sequence ID" value="NZ_LT629739.1"/>
</dbReference>
<dbReference type="PANTHER" id="PTHR47505">
    <property type="entry name" value="DNA UTILIZATION PROTEIN YHGH"/>
    <property type="match status" value="1"/>
</dbReference>
<sequence length="240" mass="25425">MGLLTEFGELFLPRRCAGCGREDVSLCTACLKLLGGIPRAMEPRYGQIPVVGVSEYSSQVSHMVVNFKDNGRRDILDPLALALARSITAALELAHHSGGRVRLFPAPSSPQARRRRGGSHTAALARRAAELVPELSLEVVDVLLTRRHHDQVGLGAHARQRNVARSQYLEPRASDSISPAGGDESGSESGADILVDDFSTTGATLAESARVLASVQIRPAAGAVLGLGRGGTRFVSPFTV</sequence>
<dbReference type="SUPFAM" id="SSF53271">
    <property type="entry name" value="PRTase-like"/>
    <property type="match status" value="1"/>
</dbReference>
<protein>
    <submittedName>
        <fullName evidence="2">Predicted amidophosphoribosyltransferases</fullName>
    </submittedName>
</protein>
<dbReference type="InterPro" id="IPR029057">
    <property type="entry name" value="PRTase-like"/>
</dbReference>
<feature type="compositionally biased region" description="Low complexity" evidence="1">
    <location>
        <begin position="178"/>
        <end position="192"/>
    </location>
</feature>
<gene>
    <name evidence="2" type="ORF">SAMN04489751_0292</name>
</gene>
<dbReference type="PANTHER" id="PTHR47505:SF1">
    <property type="entry name" value="DNA UTILIZATION PROTEIN YHGH"/>
    <property type="match status" value="1"/>
</dbReference>
<keyword evidence="3" id="KW-1185">Reference proteome</keyword>
<organism evidence="2 3">
    <name type="scientific">Brevibacterium sandarakinum</name>
    <dbReference type="NCBI Taxonomy" id="629680"/>
    <lineage>
        <taxon>Bacteria</taxon>
        <taxon>Bacillati</taxon>
        <taxon>Actinomycetota</taxon>
        <taxon>Actinomycetes</taxon>
        <taxon>Micrococcales</taxon>
        <taxon>Brevibacteriaceae</taxon>
        <taxon>Brevibacterium</taxon>
    </lineage>
</organism>